<organism evidence="2 3">
    <name type="scientific">Terrimicrobium sacchariphilum</name>
    <dbReference type="NCBI Taxonomy" id="690879"/>
    <lineage>
        <taxon>Bacteria</taxon>
        <taxon>Pseudomonadati</taxon>
        <taxon>Verrucomicrobiota</taxon>
        <taxon>Terrimicrobiia</taxon>
        <taxon>Terrimicrobiales</taxon>
        <taxon>Terrimicrobiaceae</taxon>
        <taxon>Terrimicrobium</taxon>
    </lineage>
</organism>
<feature type="chain" id="PRO_5007524264" evidence="1">
    <location>
        <begin position="20"/>
        <end position="139"/>
    </location>
</feature>
<keyword evidence="1" id="KW-0732">Signal</keyword>
<dbReference type="Proteomes" id="UP000076023">
    <property type="component" value="Unassembled WGS sequence"/>
</dbReference>
<evidence type="ECO:0000256" key="1">
    <source>
        <dbReference type="SAM" id="SignalP"/>
    </source>
</evidence>
<keyword evidence="3" id="KW-1185">Reference proteome</keyword>
<dbReference type="STRING" id="690879.TSACC_169"/>
<sequence>MKAAVTLLAVLAIGGTAFADIQQPPASDFGPTRKLGRGLGNVAFGVTEIPDSIFGVNYSEGNSAAWSYGLVRGVGRTFARLGYGLYEMATFPVPTVKGSYRPPYKSIVPWINGGYEEFPPELGWETRFNYVRDYQRTPW</sequence>
<comment type="caution">
    <text evidence="2">The sequence shown here is derived from an EMBL/GenBank/DDBJ whole genome shotgun (WGS) entry which is preliminary data.</text>
</comment>
<dbReference type="NCBIfam" id="TIGR04073">
    <property type="entry name" value="exo_TIGR04073"/>
    <property type="match status" value="1"/>
</dbReference>
<proteinExistence type="predicted"/>
<dbReference type="EMBL" id="BDCO01000001">
    <property type="protein sequence ID" value="GAT31521.1"/>
    <property type="molecule type" value="Genomic_DNA"/>
</dbReference>
<dbReference type="RefSeq" id="WP_075077415.1">
    <property type="nucleotide sequence ID" value="NZ_BDCO01000001.1"/>
</dbReference>
<name>A0A146G1E5_TERSA</name>
<gene>
    <name evidence="2" type="ORF">TSACC_169</name>
</gene>
<dbReference type="InterPro" id="IPR023824">
    <property type="entry name" value="CHP04073_exosortase-affil"/>
</dbReference>
<dbReference type="InParanoid" id="A0A146G1E5"/>
<accession>A0A146G1E5</accession>
<protein>
    <submittedName>
        <fullName evidence="2">Putative exosortase-associated protein, TIGR04073 family</fullName>
    </submittedName>
</protein>
<feature type="signal peptide" evidence="1">
    <location>
        <begin position="1"/>
        <end position="19"/>
    </location>
</feature>
<evidence type="ECO:0000313" key="2">
    <source>
        <dbReference type="EMBL" id="GAT31521.1"/>
    </source>
</evidence>
<dbReference type="OrthoDB" id="197415at2"/>
<dbReference type="AlphaFoldDB" id="A0A146G1E5"/>
<evidence type="ECO:0000313" key="3">
    <source>
        <dbReference type="Proteomes" id="UP000076023"/>
    </source>
</evidence>
<reference evidence="3" key="1">
    <citation type="journal article" date="2017" name="Genome Announc.">
        <title>Draft Genome Sequence of Terrimicrobium sacchariphilum NM-5T, a Facultative Anaerobic Soil Bacterium of the Class Spartobacteria.</title>
        <authorList>
            <person name="Qiu Y.L."/>
            <person name="Tourlousse D.M."/>
            <person name="Matsuura N."/>
            <person name="Ohashi A."/>
            <person name="Sekiguchi Y."/>
        </authorList>
    </citation>
    <scope>NUCLEOTIDE SEQUENCE [LARGE SCALE GENOMIC DNA]</scope>
    <source>
        <strain evidence="3">NM-5</strain>
    </source>
</reference>